<evidence type="ECO:0000313" key="4">
    <source>
        <dbReference type="Proteomes" id="UP001372834"/>
    </source>
</evidence>
<evidence type="ECO:0008006" key="5">
    <source>
        <dbReference type="Google" id="ProtNLM"/>
    </source>
</evidence>
<keyword evidence="2" id="KW-0732">Signal</keyword>
<dbReference type="Proteomes" id="UP001372834">
    <property type="component" value="Unassembled WGS sequence"/>
</dbReference>
<feature type="chain" id="PRO_5042882479" description="EB domain-containing protein" evidence="2">
    <location>
        <begin position="24"/>
        <end position="151"/>
    </location>
</feature>
<feature type="transmembrane region" description="Helical" evidence="1">
    <location>
        <begin position="92"/>
        <end position="116"/>
    </location>
</feature>
<evidence type="ECO:0000256" key="1">
    <source>
        <dbReference type="SAM" id="Phobius"/>
    </source>
</evidence>
<keyword evidence="1" id="KW-1133">Transmembrane helix</keyword>
<name>A0AAN8PUG1_POLSC</name>
<proteinExistence type="predicted"/>
<keyword evidence="1" id="KW-0472">Membrane</keyword>
<evidence type="ECO:0000313" key="3">
    <source>
        <dbReference type="EMBL" id="KAK6634684.1"/>
    </source>
</evidence>
<dbReference type="EMBL" id="JAWJWE010000005">
    <property type="protein sequence ID" value="KAK6634684.1"/>
    <property type="molecule type" value="Genomic_DNA"/>
</dbReference>
<keyword evidence="1" id="KW-0812">Transmembrane</keyword>
<accession>A0AAN8PUG1</accession>
<gene>
    <name evidence="3" type="ORF">RUM43_012085</name>
</gene>
<feature type="signal peptide" evidence="2">
    <location>
        <begin position="1"/>
        <end position="23"/>
    </location>
</feature>
<comment type="caution">
    <text evidence="3">The sequence shown here is derived from an EMBL/GenBank/DDBJ whole genome shotgun (WGS) entry which is preliminary data.</text>
</comment>
<dbReference type="AlphaFoldDB" id="A0AAN8PUG1"/>
<organism evidence="3 4">
    <name type="scientific">Polyplax serrata</name>
    <name type="common">Common mouse louse</name>
    <dbReference type="NCBI Taxonomy" id="468196"/>
    <lineage>
        <taxon>Eukaryota</taxon>
        <taxon>Metazoa</taxon>
        <taxon>Ecdysozoa</taxon>
        <taxon>Arthropoda</taxon>
        <taxon>Hexapoda</taxon>
        <taxon>Insecta</taxon>
        <taxon>Pterygota</taxon>
        <taxon>Neoptera</taxon>
        <taxon>Paraneoptera</taxon>
        <taxon>Psocodea</taxon>
        <taxon>Troctomorpha</taxon>
        <taxon>Phthiraptera</taxon>
        <taxon>Anoplura</taxon>
        <taxon>Polyplacidae</taxon>
        <taxon>Polyplax</taxon>
    </lineage>
</organism>
<sequence>MICHQINLIVFIWELANLSGIVSERTCNLNKLFVCLEGESCKQVKNSSAVGVCECRSNFKRLTPNGVCIEQLDSNHPSLPNPESVYSSGATVSAIIGGLVIALLFVTLIAGLVFATKKYRWIPRVREKAQQFRARHYDTVLVTQEDDPPLA</sequence>
<protein>
    <recommendedName>
        <fullName evidence="5">EB domain-containing protein</fullName>
    </recommendedName>
</protein>
<reference evidence="3 4" key="1">
    <citation type="submission" date="2023-10" db="EMBL/GenBank/DDBJ databases">
        <title>Genomes of two closely related lineages of the louse Polyplax serrata with different host specificities.</title>
        <authorList>
            <person name="Martinu J."/>
            <person name="Tarabai H."/>
            <person name="Stefka J."/>
            <person name="Hypsa V."/>
        </authorList>
    </citation>
    <scope>NUCLEOTIDE SEQUENCE [LARGE SCALE GENOMIC DNA]</scope>
    <source>
        <strain evidence="3">HR10_N</strain>
    </source>
</reference>
<evidence type="ECO:0000256" key="2">
    <source>
        <dbReference type="SAM" id="SignalP"/>
    </source>
</evidence>